<comment type="caution">
    <text evidence="1">The sequence shown here is derived from an EMBL/GenBank/DDBJ whole genome shotgun (WGS) entry which is preliminary data.</text>
</comment>
<proteinExistence type="predicted"/>
<dbReference type="RefSeq" id="WP_184478679.1">
    <property type="nucleotide sequence ID" value="NZ_JACHIV010000001.1"/>
</dbReference>
<keyword evidence="2" id="KW-1185">Reference proteome</keyword>
<dbReference type="AlphaFoldDB" id="A0A840NHZ3"/>
<evidence type="ECO:0000313" key="1">
    <source>
        <dbReference type="EMBL" id="MBB5068919.1"/>
    </source>
</evidence>
<name>A0A840NHZ3_9PSEU</name>
<sequence length="71" mass="7836">MIFFARYRSTALGVSGLISHAFEIRHPAARGRELTSLCGQTFPPGVLAVLPGWTGNRCPACALRRSRNEHR</sequence>
<reference evidence="1 2" key="1">
    <citation type="submission" date="2020-08" db="EMBL/GenBank/DDBJ databases">
        <title>Sequencing the genomes of 1000 actinobacteria strains.</title>
        <authorList>
            <person name="Klenk H.-P."/>
        </authorList>
    </citation>
    <scope>NUCLEOTIDE SEQUENCE [LARGE SCALE GENOMIC DNA]</scope>
    <source>
        <strain evidence="1 2">DSM 45582</strain>
    </source>
</reference>
<gene>
    <name evidence="1" type="ORF">BJ969_002007</name>
</gene>
<dbReference type="EMBL" id="JACHIV010000001">
    <property type="protein sequence ID" value="MBB5068919.1"/>
    <property type="molecule type" value="Genomic_DNA"/>
</dbReference>
<organism evidence="1 2">
    <name type="scientific">Saccharopolyspora gloriosae</name>
    <dbReference type="NCBI Taxonomy" id="455344"/>
    <lineage>
        <taxon>Bacteria</taxon>
        <taxon>Bacillati</taxon>
        <taxon>Actinomycetota</taxon>
        <taxon>Actinomycetes</taxon>
        <taxon>Pseudonocardiales</taxon>
        <taxon>Pseudonocardiaceae</taxon>
        <taxon>Saccharopolyspora</taxon>
    </lineage>
</organism>
<protein>
    <submittedName>
        <fullName evidence="1">Uncharacterized protein</fullName>
    </submittedName>
</protein>
<accession>A0A840NHZ3</accession>
<dbReference type="Proteomes" id="UP000580474">
    <property type="component" value="Unassembled WGS sequence"/>
</dbReference>
<evidence type="ECO:0000313" key="2">
    <source>
        <dbReference type="Proteomes" id="UP000580474"/>
    </source>
</evidence>